<keyword evidence="1" id="KW-0677">Repeat</keyword>
<gene>
    <name evidence="3" type="ORF">DNG_04384</name>
</gene>
<evidence type="ECO:0000256" key="2">
    <source>
        <dbReference type="ARBA" id="ARBA00023043"/>
    </source>
</evidence>
<protein>
    <recommendedName>
        <fullName evidence="5">Ankyrin</fullName>
    </recommendedName>
</protein>
<dbReference type="InterPro" id="IPR036770">
    <property type="entry name" value="Ankyrin_rpt-contain_sf"/>
</dbReference>
<dbReference type="EMBL" id="ONZQ02000005">
    <property type="protein sequence ID" value="SPO01711.1"/>
    <property type="molecule type" value="Genomic_DNA"/>
</dbReference>
<sequence>MTSFVDLVDDIIFALIEQVETERDLNSLSRTTRRLRDILTAPLYSRHVRLHRGVALAWVAEYNRVDTAERLLEAGADAMVSGNELDGGMYPLFIAAKFGNTAMVKLLLETEGACPDNFASDTTPLAIGAKRGHVDVVKLLLPRADPRICDEFGKNELVYGAEFGHTEIVKLFIQDGRIGPSIPNILGACHTW</sequence>
<evidence type="ECO:0000313" key="4">
    <source>
        <dbReference type="Proteomes" id="UP001187682"/>
    </source>
</evidence>
<keyword evidence="4" id="KW-1185">Reference proteome</keyword>
<keyword evidence="2" id="KW-0040">ANK repeat</keyword>
<dbReference type="PANTHER" id="PTHR24171">
    <property type="entry name" value="ANKYRIN REPEAT DOMAIN-CONTAINING PROTEIN 39-RELATED"/>
    <property type="match status" value="1"/>
</dbReference>
<accession>A0AAE8SUH9</accession>
<dbReference type="SUPFAM" id="SSF48403">
    <property type="entry name" value="Ankyrin repeat"/>
    <property type="match status" value="1"/>
</dbReference>
<evidence type="ECO:0000313" key="3">
    <source>
        <dbReference type="EMBL" id="SPO01711.1"/>
    </source>
</evidence>
<evidence type="ECO:0000256" key="1">
    <source>
        <dbReference type="ARBA" id="ARBA00022737"/>
    </source>
</evidence>
<comment type="caution">
    <text evidence="3">The sequence shown here is derived from an EMBL/GenBank/DDBJ whole genome shotgun (WGS) entry which is preliminary data.</text>
</comment>
<dbReference type="InterPro" id="IPR002110">
    <property type="entry name" value="Ankyrin_rpt"/>
</dbReference>
<name>A0AAE8SUH9_9PEZI</name>
<dbReference type="Gene3D" id="1.25.40.20">
    <property type="entry name" value="Ankyrin repeat-containing domain"/>
    <property type="match status" value="1"/>
</dbReference>
<dbReference type="Pfam" id="PF12796">
    <property type="entry name" value="Ank_2"/>
    <property type="match status" value="1"/>
</dbReference>
<proteinExistence type="predicted"/>
<evidence type="ECO:0008006" key="5">
    <source>
        <dbReference type="Google" id="ProtNLM"/>
    </source>
</evidence>
<dbReference type="AlphaFoldDB" id="A0AAE8SUH9"/>
<dbReference type="SMART" id="SM00248">
    <property type="entry name" value="ANK"/>
    <property type="match status" value="4"/>
</dbReference>
<reference evidence="3" key="1">
    <citation type="submission" date="2018-03" db="EMBL/GenBank/DDBJ databases">
        <authorList>
            <person name="Guldener U."/>
        </authorList>
    </citation>
    <scope>NUCLEOTIDE SEQUENCE</scope>
</reference>
<organism evidence="3 4">
    <name type="scientific">Cephalotrichum gorgonifer</name>
    <dbReference type="NCBI Taxonomy" id="2041049"/>
    <lineage>
        <taxon>Eukaryota</taxon>
        <taxon>Fungi</taxon>
        <taxon>Dikarya</taxon>
        <taxon>Ascomycota</taxon>
        <taxon>Pezizomycotina</taxon>
        <taxon>Sordariomycetes</taxon>
        <taxon>Hypocreomycetidae</taxon>
        <taxon>Microascales</taxon>
        <taxon>Microascaceae</taxon>
        <taxon>Cephalotrichum</taxon>
    </lineage>
</organism>
<dbReference type="Proteomes" id="UP001187682">
    <property type="component" value="Unassembled WGS sequence"/>
</dbReference>